<dbReference type="PANTHER" id="PTHR43133:SF8">
    <property type="entry name" value="RNA POLYMERASE SIGMA FACTOR HI_1459-RELATED"/>
    <property type="match status" value="1"/>
</dbReference>
<feature type="domain" description="RNA polymerase sigma factor 70 region 4 type 2" evidence="8">
    <location>
        <begin position="124"/>
        <end position="175"/>
    </location>
</feature>
<dbReference type="InterPro" id="IPR013249">
    <property type="entry name" value="RNA_pol_sigma70_r4_t2"/>
</dbReference>
<dbReference type="CDD" id="cd06171">
    <property type="entry name" value="Sigma70_r4"/>
    <property type="match status" value="1"/>
</dbReference>
<evidence type="ECO:0000256" key="6">
    <source>
        <dbReference type="SAM" id="MobiDB-lite"/>
    </source>
</evidence>
<organism evidence="9 10">
    <name type="scientific">Desulfoluna butyratoxydans</name>
    <dbReference type="NCBI Taxonomy" id="231438"/>
    <lineage>
        <taxon>Bacteria</taxon>
        <taxon>Pseudomonadati</taxon>
        <taxon>Thermodesulfobacteriota</taxon>
        <taxon>Desulfobacteria</taxon>
        <taxon>Desulfobacterales</taxon>
        <taxon>Desulfolunaceae</taxon>
        <taxon>Desulfoluna</taxon>
    </lineage>
</organism>
<dbReference type="InterPro" id="IPR039425">
    <property type="entry name" value="RNA_pol_sigma-70-like"/>
</dbReference>
<evidence type="ECO:0000256" key="5">
    <source>
        <dbReference type="ARBA" id="ARBA00023163"/>
    </source>
</evidence>
<accession>A0A4V6YUB4</accession>
<dbReference type="InterPro" id="IPR007627">
    <property type="entry name" value="RNA_pol_sigma70_r2"/>
</dbReference>
<dbReference type="Gene3D" id="1.10.1740.10">
    <property type="match status" value="1"/>
</dbReference>
<gene>
    <name evidence="9" type="ORF">MSL71_1490</name>
</gene>
<keyword evidence="2" id="KW-0805">Transcription regulation</keyword>
<keyword evidence="5" id="KW-0804">Transcription</keyword>
<evidence type="ECO:0000256" key="3">
    <source>
        <dbReference type="ARBA" id="ARBA00023082"/>
    </source>
</evidence>
<evidence type="ECO:0000259" key="8">
    <source>
        <dbReference type="Pfam" id="PF08281"/>
    </source>
</evidence>
<evidence type="ECO:0000259" key="7">
    <source>
        <dbReference type="Pfam" id="PF04542"/>
    </source>
</evidence>
<name>A0A4V6YUB4_9BACT</name>
<dbReference type="PANTHER" id="PTHR43133">
    <property type="entry name" value="RNA POLYMERASE ECF-TYPE SIGMA FACTO"/>
    <property type="match status" value="1"/>
</dbReference>
<dbReference type="InterPro" id="IPR013325">
    <property type="entry name" value="RNA_pol_sigma_r2"/>
</dbReference>
<dbReference type="SUPFAM" id="SSF88659">
    <property type="entry name" value="Sigma3 and sigma4 domains of RNA polymerase sigma factors"/>
    <property type="match status" value="1"/>
</dbReference>
<dbReference type="AlphaFoldDB" id="A0A4V6YUB4"/>
<feature type="region of interest" description="Disordered" evidence="6">
    <location>
        <begin position="99"/>
        <end position="118"/>
    </location>
</feature>
<proteinExistence type="inferred from homology"/>
<dbReference type="InterPro" id="IPR014284">
    <property type="entry name" value="RNA_pol_sigma-70_dom"/>
</dbReference>
<dbReference type="Pfam" id="PF08281">
    <property type="entry name" value="Sigma70_r4_2"/>
    <property type="match status" value="1"/>
</dbReference>
<dbReference type="RefSeq" id="WP_180136770.1">
    <property type="nucleotide sequence ID" value="NZ_CAADHO010000001.1"/>
</dbReference>
<dbReference type="Pfam" id="PF04542">
    <property type="entry name" value="Sigma70_r2"/>
    <property type="match status" value="1"/>
</dbReference>
<dbReference type="SUPFAM" id="SSF88946">
    <property type="entry name" value="Sigma2 domain of RNA polymerase sigma factors"/>
    <property type="match status" value="1"/>
</dbReference>
<dbReference type="GO" id="GO:0006352">
    <property type="term" value="P:DNA-templated transcription initiation"/>
    <property type="evidence" value="ECO:0007669"/>
    <property type="project" value="InterPro"/>
</dbReference>
<keyword evidence="10" id="KW-1185">Reference proteome</keyword>
<dbReference type="Gene3D" id="1.10.10.10">
    <property type="entry name" value="Winged helix-like DNA-binding domain superfamily/Winged helix DNA-binding domain"/>
    <property type="match status" value="1"/>
</dbReference>
<reference evidence="9 10" key="1">
    <citation type="submission" date="2019-03" db="EMBL/GenBank/DDBJ databases">
        <authorList>
            <person name="Nijsse B."/>
        </authorList>
    </citation>
    <scope>NUCLEOTIDE SEQUENCE [LARGE SCALE GENOMIC DNA]</scope>
    <source>
        <strain evidence="9">Desulfoluna butyratoxydans MSL71</strain>
    </source>
</reference>
<evidence type="ECO:0000256" key="4">
    <source>
        <dbReference type="ARBA" id="ARBA00023125"/>
    </source>
</evidence>
<evidence type="ECO:0000256" key="1">
    <source>
        <dbReference type="ARBA" id="ARBA00010641"/>
    </source>
</evidence>
<dbReference type="GO" id="GO:0016987">
    <property type="term" value="F:sigma factor activity"/>
    <property type="evidence" value="ECO:0007669"/>
    <property type="project" value="UniProtKB-KW"/>
</dbReference>
<dbReference type="InterPro" id="IPR036388">
    <property type="entry name" value="WH-like_DNA-bd_sf"/>
</dbReference>
<keyword evidence="3" id="KW-0731">Sigma factor</keyword>
<dbReference type="NCBIfam" id="TIGR02937">
    <property type="entry name" value="sigma70-ECF"/>
    <property type="match status" value="1"/>
</dbReference>
<evidence type="ECO:0000313" key="9">
    <source>
        <dbReference type="EMBL" id="VFQ42528.1"/>
    </source>
</evidence>
<evidence type="ECO:0000313" key="10">
    <source>
        <dbReference type="Proteomes" id="UP000507962"/>
    </source>
</evidence>
<feature type="domain" description="RNA polymerase sigma-70 region 2" evidence="7">
    <location>
        <begin position="30"/>
        <end position="96"/>
    </location>
</feature>
<comment type="similarity">
    <text evidence="1">Belongs to the sigma-70 factor family. ECF subfamily.</text>
</comment>
<protein>
    <submittedName>
        <fullName evidence="9">Rna polymerase sigma factor region 2</fullName>
    </submittedName>
</protein>
<keyword evidence="4" id="KW-0238">DNA-binding</keyword>
<evidence type="ECO:0000256" key="2">
    <source>
        <dbReference type="ARBA" id="ARBA00023015"/>
    </source>
</evidence>
<dbReference type="Proteomes" id="UP000507962">
    <property type="component" value="Unassembled WGS sequence"/>
</dbReference>
<sequence>MNLGTPWKALDDADLMRALALEKERAFRELVERHQPGLYSFALRFCKVREEAEDAVQETFLRLFRNRHRFDTSGSVKAYLYKVCRNLLIDAARKKRPEPLNGTVDMDPGPSAFDTLSRKEGQHSLSRALDNLPENQRTAMVLRHTQELSYAEISEVMGLSLSAVESLLVRARRSLRKRLQASAA</sequence>
<dbReference type="InterPro" id="IPR013324">
    <property type="entry name" value="RNA_pol_sigma_r3/r4-like"/>
</dbReference>
<dbReference type="EMBL" id="CAADHO010000001">
    <property type="protein sequence ID" value="VFQ42528.1"/>
    <property type="molecule type" value="Genomic_DNA"/>
</dbReference>
<dbReference type="GO" id="GO:0003677">
    <property type="term" value="F:DNA binding"/>
    <property type="evidence" value="ECO:0007669"/>
    <property type="project" value="UniProtKB-KW"/>
</dbReference>